<evidence type="ECO:0000256" key="1">
    <source>
        <dbReference type="ARBA" id="ARBA00022441"/>
    </source>
</evidence>
<dbReference type="AlphaFoldDB" id="A0AAV0X702"/>
<accession>A0AAV0X702</accession>
<dbReference type="PANTHER" id="PTHR24412">
    <property type="entry name" value="KELCH PROTEIN"/>
    <property type="match status" value="1"/>
</dbReference>
<evidence type="ECO:0000259" key="3">
    <source>
        <dbReference type="SMART" id="SM00875"/>
    </source>
</evidence>
<evidence type="ECO:0000256" key="2">
    <source>
        <dbReference type="ARBA" id="ARBA00022737"/>
    </source>
</evidence>
<dbReference type="EMBL" id="CARXXK010000003">
    <property type="protein sequence ID" value="CAI6364110.1"/>
    <property type="molecule type" value="Genomic_DNA"/>
</dbReference>
<protein>
    <recommendedName>
        <fullName evidence="3">BACK domain-containing protein</fullName>
    </recommendedName>
</protein>
<evidence type="ECO:0000313" key="5">
    <source>
        <dbReference type="Proteomes" id="UP001160148"/>
    </source>
</evidence>
<proteinExistence type="predicted"/>
<keyword evidence="1" id="KW-0880">Kelch repeat</keyword>
<dbReference type="Proteomes" id="UP001160148">
    <property type="component" value="Unassembled WGS sequence"/>
</dbReference>
<feature type="domain" description="BACK" evidence="3">
    <location>
        <begin position="2"/>
        <end position="84"/>
    </location>
</feature>
<dbReference type="PANTHER" id="PTHR24412:SF441">
    <property type="entry name" value="KELCH-LIKE PROTEIN 28"/>
    <property type="match status" value="1"/>
</dbReference>
<evidence type="ECO:0000313" key="4">
    <source>
        <dbReference type="EMBL" id="CAI6364110.1"/>
    </source>
</evidence>
<gene>
    <name evidence="4" type="ORF">MEUPH1_LOCUS18979</name>
</gene>
<dbReference type="SMART" id="SM00875">
    <property type="entry name" value="BACK"/>
    <property type="match status" value="1"/>
</dbReference>
<organism evidence="4 5">
    <name type="scientific">Macrosiphum euphorbiae</name>
    <name type="common">potato aphid</name>
    <dbReference type="NCBI Taxonomy" id="13131"/>
    <lineage>
        <taxon>Eukaryota</taxon>
        <taxon>Metazoa</taxon>
        <taxon>Ecdysozoa</taxon>
        <taxon>Arthropoda</taxon>
        <taxon>Hexapoda</taxon>
        <taxon>Insecta</taxon>
        <taxon>Pterygota</taxon>
        <taxon>Neoptera</taxon>
        <taxon>Paraneoptera</taxon>
        <taxon>Hemiptera</taxon>
        <taxon>Sternorrhyncha</taxon>
        <taxon>Aphidomorpha</taxon>
        <taxon>Aphidoidea</taxon>
        <taxon>Aphididae</taxon>
        <taxon>Macrosiphini</taxon>
        <taxon>Macrosiphum</taxon>
    </lineage>
</organism>
<dbReference type="Pfam" id="PF07707">
    <property type="entry name" value="BACK"/>
    <property type="match status" value="1"/>
</dbReference>
<keyword evidence="2" id="KW-0677">Repeat</keyword>
<sequence length="87" mass="10739">MYSIIYKLLYLQSFYSQVYKKEEFLLITFDQILQIIKSEDLCANEENVYESVMKWIKYDKENRNKHLPDLMEYVQSRKFANYFSVRN</sequence>
<dbReference type="Gene3D" id="1.25.40.420">
    <property type="match status" value="1"/>
</dbReference>
<keyword evidence="5" id="KW-1185">Reference proteome</keyword>
<comment type="caution">
    <text evidence="4">The sequence shown here is derived from an EMBL/GenBank/DDBJ whole genome shotgun (WGS) entry which is preliminary data.</text>
</comment>
<dbReference type="InterPro" id="IPR011705">
    <property type="entry name" value="BACK"/>
</dbReference>
<reference evidence="4 5" key="1">
    <citation type="submission" date="2023-01" db="EMBL/GenBank/DDBJ databases">
        <authorList>
            <person name="Whitehead M."/>
        </authorList>
    </citation>
    <scope>NUCLEOTIDE SEQUENCE [LARGE SCALE GENOMIC DNA]</scope>
</reference>
<name>A0AAV0X702_9HEMI</name>